<proteinExistence type="predicted"/>
<comment type="caution">
    <text evidence="2">The sequence shown here is derived from an EMBL/GenBank/DDBJ whole genome shotgun (WGS) entry which is preliminary data.</text>
</comment>
<gene>
    <name evidence="2" type="ORF">RRF57_001838</name>
</gene>
<evidence type="ECO:0000256" key="1">
    <source>
        <dbReference type="SAM" id="MobiDB-lite"/>
    </source>
</evidence>
<feature type="compositionally biased region" description="Polar residues" evidence="1">
    <location>
        <begin position="88"/>
        <end position="103"/>
    </location>
</feature>
<name>A0AAN7Z3Y1_9PEZI</name>
<protein>
    <submittedName>
        <fullName evidence="2">Uncharacterized protein</fullName>
    </submittedName>
</protein>
<sequence length="176" mass="17814">MDSCCPNGEVCDWDPTEDTCDFTELPCGDNCVPCGDYCMPITGTCCSSEGTYCPDFGTCMSGDTCCYLGDNCESSNINSTATPTSKSLLTPSVTSSAGQGSPPASTPAGFGITLPTSNSHGASKTTQPSITVTRTATVTATATPSTIPLSAGQACSYCRVTGLAITGFAVAFSLLA</sequence>
<evidence type="ECO:0000313" key="3">
    <source>
        <dbReference type="Proteomes" id="UP001305414"/>
    </source>
</evidence>
<reference evidence="2 3" key="1">
    <citation type="submission" date="2023-10" db="EMBL/GenBank/DDBJ databases">
        <title>Draft genome sequence of Xylaria bambusicola isolate GMP-LS, the root and basal stem rot pathogen of sugarcane in Indonesia.</title>
        <authorList>
            <person name="Selvaraj P."/>
            <person name="Muralishankar V."/>
            <person name="Muruganantham S."/>
            <person name="Sp S."/>
            <person name="Haryani S."/>
            <person name="Lau K.J.X."/>
            <person name="Naqvi N.I."/>
        </authorList>
    </citation>
    <scope>NUCLEOTIDE SEQUENCE [LARGE SCALE GENOMIC DNA]</scope>
    <source>
        <strain evidence="2">GMP-LS</strain>
    </source>
</reference>
<organism evidence="2 3">
    <name type="scientific">Xylaria bambusicola</name>
    <dbReference type="NCBI Taxonomy" id="326684"/>
    <lineage>
        <taxon>Eukaryota</taxon>
        <taxon>Fungi</taxon>
        <taxon>Dikarya</taxon>
        <taxon>Ascomycota</taxon>
        <taxon>Pezizomycotina</taxon>
        <taxon>Sordariomycetes</taxon>
        <taxon>Xylariomycetidae</taxon>
        <taxon>Xylariales</taxon>
        <taxon>Xylariaceae</taxon>
        <taxon>Xylaria</taxon>
    </lineage>
</organism>
<keyword evidence="3" id="KW-1185">Reference proteome</keyword>
<evidence type="ECO:0000313" key="2">
    <source>
        <dbReference type="EMBL" id="KAK5626123.1"/>
    </source>
</evidence>
<dbReference type="AlphaFoldDB" id="A0AAN7Z3Y1"/>
<accession>A0AAN7Z3Y1</accession>
<feature type="region of interest" description="Disordered" evidence="1">
    <location>
        <begin position="88"/>
        <end position="112"/>
    </location>
</feature>
<dbReference type="Proteomes" id="UP001305414">
    <property type="component" value="Unassembled WGS sequence"/>
</dbReference>
<dbReference type="EMBL" id="JAWHQM010000003">
    <property type="protein sequence ID" value="KAK5626123.1"/>
    <property type="molecule type" value="Genomic_DNA"/>
</dbReference>